<dbReference type="OrthoDB" id="266913at2"/>
<feature type="transmembrane region" description="Helical" evidence="8">
    <location>
        <begin position="228"/>
        <end position="251"/>
    </location>
</feature>
<reference evidence="10 11" key="1">
    <citation type="submission" date="2018-09" db="EMBL/GenBank/DDBJ databases">
        <title>Paenibacillus SK2017-BO5.</title>
        <authorList>
            <person name="Piskunova J.V."/>
            <person name="Dubiley S.A."/>
            <person name="Severinov K.V."/>
        </authorList>
    </citation>
    <scope>NUCLEOTIDE SEQUENCE [LARGE SCALE GENOMIC DNA]</scope>
    <source>
        <strain evidence="10 11">BO5</strain>
    </source>
</reference>
<name>A0A3A3G9A6_PANTH</name>
<feature type="domain" description="ABC transmembrane type-2" evidence="9">
    <location>
        <begin position="151"/>
        <end position="375"/>
    </location>
</feature>
<dbReference type="RefSeq" id="WP_119796513.1">
    <property type="nucleotide sequence ID" value="NZ_QYZD01000048.1"/>
</dbReference>
<dbReference type="GO" id="GO:0043190">
    <property type="term" value="C:ATP-binding cassette (ABC) transporter complex"/>
    <property type="evidence" value="ECO:0007669"/>
    <property type="project" value="InterPro"/>
</dbReference>
<evidence type="ECO:0000313" key="10">
    <source>
        <dbReference type="EMBL" id="RJG17692.1"/>
    </source>
</evidence>
<dbReference type="PRINTS" id="PR00164">
    <property type="entry name" value="ABC2TRNSPORT"/>
</dbReference>
<dbReference type="InterPro" id="IPR047817">
    <property type="entry name" value="ABC2_TM_bact-type"/>
</dbReference>
<evidence type="ECO:0000256" key="8">
    <source>
        <dbReference type="RuleBase" id="RU361157"/>
    </source>
</evidence>
<dbReference type="PROSITE" id="PS51012">
    <property type="entry name" value="ABC_TM2"/>
    <property type="match status" value="1"/>
</dbReference>
<feature type="transmembrane region" description="Helical" evidence="8">
    <location>
        <begin position="350"/>
        <end position="370"/>
    </location>
</feature>
<evidence type="ECO:0000256" key="7">
    <source>
        <dbReference type="ARBA" id="ARBA00023136"/>
    </source>
</evidence>
<evidence type="ECO:0000256" key="6">
    <source>
        <dbReference type="ARBA" id="ARBA00022989"/>
    </source>
</evidence>
<evidence type="ECO:0000313" key="11">
    <source>
        <dbReference type="Proteomes" id="UP000266177"/>
    </source>
</evidence>
<accession>A0A3A3G9A6</accession>
<comment type="similarity">
    <text evidence="2 8">Belongs to the ABC-2 integral membrane protein family.</text>
</comment>
<evidence type="ECO:0000256" key="4">
    <source>
        <dbReference type="ARBA" id="ARBA00022475"/>
    </source>
</evidence>
<dbReference type="InterPro" id="IPR051449">
    <property type="entry name" value="ABC-2_transporter_component"/>
</dbReference>
<dbReference type="Proteomes" id="UP000266177">
    <property type="component" value="Unassembled WGS sequence"/>
</dbReference>
<gene>
    <name evidence="10" type="ORF">DQX05_27740</name>
</gene>
<dbReference type="Gene3D" id="3.40.1710.10">
    <property type="entry name" value="abc type-2 transporter like domain"/>
    <property type="match status" value="1"/>
</dbReference>
<protein>
    <recommendedName>
        <fullName evidence="8">Transport permease protein</fullName>
    </recommendedName>
</protein>
<organism evidence="10 11">
    <name type="scientific">Paenibacillus thiaminolyticus</name>
    <name type="common">Bacillus thiaminolyticus</name>
    <dbReference type="NCBI Taxonomy" id="49283"/>
    <lineage>
        <taxon>Bacteria</taxon>
        <taxon>Bacillati</taxon>
        <taxon>Bacillota</taxon>
        <taxon>Bacilli</taxon>
        <taxon>Bacillales</taxon>
        <taxon>Paenibacillaceae</taxon>
        <taxon>Paenibacillus</taxon>
    </lineage>
</organism>
<dbReference type="EMBL" id="QYZD01000048">
    <property type="protein sequence ID" value="RJG17692.1"/>
    <property type="molecule type" value="Genomic_DNA"/>
</dbReference>
<keyword evidence="6 8" id="KW-1133">Transmembrane helix</keyword>
<proteinExistence type="inferred from homology"/>
<evidence type="ECO:0000256" key="5">
    <source>
        <dbReference type="ARBA" id="ARBA00022692"/>
    </source>
</evidence>
<dbReference type="GO" id="GO:0140359">
    <property type="term" value="F:ABC-type transporter activity"/>
    <property type="evidence" value="ECO:0007669"/>
    <property type="project" value="InterPro"/>
</dbReference>
<dbReference type="Pfam" id="PF12698">
    <property type="entry name" value="ABC2_membrane_3"/>
    <property type="match status" value="1"/>
</dbReference>
<comment type="caution">
    <text evidence="10">The sequence shown here is derived from an EMBL/GenBank/DDBJ whole genome shotgun (WGS) entry which is preliminary data.</text>
</comment>
<dbReference type="InterPro" id="IPR013525">
    <property type="entry name" value="ABC2_TM"/>
</dbReference>
<dbReference type="AlphaFoldDB" id="A0A3A3G9A6"/>
<dbReference type="PANTHER" id="PTHR30294">
    <property type="entry name" value="MEMBRANE COMPONENT OF ABC TRANSPORTER YHHJ-RELATED"/>
    <property type="match status" value="1"/>
</dbReference>
<feature type="transmembrane region" description="Helical" evidence="8">
    <location>
        <begin position="188"/>
        <end position="207"/>
    </location>
</feature>
<evidence type="ECO:0000256" key="2">
    <source>
        <dbReference type="ARBA" id="ARBA00007783"/>
    </source>
</evidence>
<feature type="transmembrane region" description="Helical" evidence="8">
    <location>
        <begin position="21"/>
        <end position="41"/>
    </location>
</feature>
<dbReference type="InterPro" id="IPR000412">
    <property type="entry name" value="ABC_2_transport"/>
</dbReference>
<comment type="subcellular location">
    <subcellularLocation>
        <location evidence="1 8">Cell membrane</location>
        <topology evidence="1 8">Multi-pass membrane protein</topology>
    </subcellularLocation>
</comment>
<evidence type="ECO:0000256" key="1">
    <source>
        <dbReference type="ARBA" id="ARBA00004651"/>
    </source>
</evidence>
<evidence type="ECO:0000259" key="9">
    <source>
        <dbReference type="PROSITE" id="PS51012"/>
    </source>
</evidence>
<evidence type="ECO:0000256" key="3">
    <source>
        <dbReference type="ARBA" id="ARBA00022448"/>
    </source>
</evidence>
<keyword evidence="7 8" id="KW-0472">Membrane</keyword>
<keyword evidence="4 8" id="KW-1003">Cell membrane</keyword>
<dbReference type="PANTHER" id="PTHR30294:SF45">
    <property type="entry name" value="LINEARMYCIN RESISTANCE PERMEASE PROTEIN LNRN"/>
    <property type="match status" value="1"/>
</dbReference>
<feature type="transmembrane region" description="Helical" evidence="8">
    <location>
        <begin position="263"/>
        <end position="285"/>
    </location>
</feature>
<keyword evidence="3 8" id="KW-0813">Transport</keyword>
<keyword evidence="5 8" id="KW-0812">Transmembrane</keyword>
<feature type="transmembrane region" description="Helical" evidence="8">
    <location>
        <begin position="297"/>
        <end position="315"/>
    </location>
</feature>
<sequence>MSEVIWLIRKTMTETFRNKKNWLVYFGLPVVGVLVSMMLYANNSSGTLRVGMLNLDGNDAITQDAIRFLEGLNQMKVTIMDEAAMKRDIAAGKLDSGIVFGEGFAASVRAGQPDHLDIISVKGAQVTAYVKAMLQNYVGNVAAIGRSAGGDDAWFDKIYDAYSQQRFKVMAETLEDTSNLKSMTYQSIGFLVAFMMYSAVNMSEMILKEKENRTFLRLLSAPVSARTYVLSNVAVNVVIMLLQITVTLIVMKNILHIDSGIPYGTMIAALFLFALTAISLSLLIVAFSKSSTGAGALQNLIITPSCLLAGCFFPMDIMPDTMRKISNFMPQHWLLDMINRLQQGVTLGSLSLHMAILISFAVVFALIAIFRFGRNNDIRQFV</sequence>